<organism evidence="1 2">
    <name type="scientific">Araneus ventricosus</name>
    <name type="common">Orbweaver spider</name>
    <name type="synonym">Epeira ventricosa</name>
    <dbReference type="NCBI Taxonomy" id="182803"/>
    <lineage>
        <taxon>Eukaryota</taxon>
        <taxon>Metazoa</taxon>
        <taxon>Ecdysozoa</taxon>
        <taxon>Arthropoda</taxon>
        <taxon>Chelicerata</taxon>
        <taxon>Arachnida</taxon>
        <taxon>Araneae</taxon>
        <taxon>Araneomorphae</taxon>
        <taxon>Entelegynae</taxon>
        <taxon>Araneoidea</taxon>
        <taxon>Araneidae</taxon>
        <taxon>Araneus</taxon>
    </lineage>
</organism>
<proteinExistence type="predicted"/>
<comment type="caution">
    <text evidence="1">The sequence shown here is derived from an EMBL/GenBank/DDBJ whole genome shotgun (WGS) entry which is preliminary data.</text>
</comment>
<name>A0A4Y2DZK3_ARAVE</name>
<accession>A0A4Y2DZK3</accession>
<dbReference type="EMBL" id="BGPR01000453">
    <property type="protein sequence ID" value="GBM21074.1"/>
    <property type="molecule type" value="Genomic_DNA"/>
</dbReference>
<evidence type="ECO:0000313" key="2">
    <source>
        <dbReference type="Proteomes" id="UP000499080"/>
    </source>
</evidence>
<reference evidence="1 2" key="1">
    <citation type="journal article" date="2019" name="Sci. Rep.">
        <title>Orb-weaving spider Araneus ventricosus genome elucidates the spidroin gene catalogue.</title>
        <authorList>
            <person name="Kono N."/>
            <person name="Nakamura H."/>
            <person name="Ohtoshi R."/>
            <person name="Moran D.A.P."/>
            <person name="Shinohara A."/>
            <person name="Yoshida Y."/>
            <person name="Fujiwara M."/>
            <person name="Mori M."/>
            <person name="Tomita M."/>
            <person name="Arakawa K."/>
        </authorList>
    </citation>
    <scope>NUCLEOTIDE SEQUENCE [LARGE SCALE GENOMIC DNA]</scope>
</reference>
<dbReference type="Proteomes" id="UP000499080">
    <property type="component" value="Unassembled WGS sequence"/>
</dbReference>
<sequence length="97" mass="10520">MGDPVHPPRASGAAEIDKRSAVVQLLTGIAQAAGGSIFSCCINPRVPPLRLLFGSHVASSHLPPRLECEPSQLLEFRCLCSCRADVICFLLRFIFPF</sequence>
<gene>
    <name evidence="1" type="ORF">AVEN_200763_1</name>
</gene>
<dbReference type="AlphaFoldDB" id="A0A4Y2DZK3"/>
<protein>
    <submittedName>
        <fullName evidence="1">Uncharacterized protein</fullName>
    </submittedName>
</protein>
<evidence type="ECO:0000313" key="1">
    <source>
        <dbReference type="EMBL" id="GBM21074.1"/>
    </source>
</evidence>
<keyword evidence="2" id="KW-1185">Reference proteome</keyword>